<accession>A0A811QRN6</accession>
<dbReference type="PANTHER" id="PTHR47926:SF348">
    <property type="entry name" value="PENTATRICOPEPTIDE REPEAT-CONTAINING PROTEIN"/>
    <property type="match status" value="1"/>
</dbReference>
<gene>
    <name evidence="1" type="ORF">NCGR_LOCUS42204</name>
</gene>
<dbReference type="GO" id="GO:0009451">
    <property type="term" value="P:RNA modification"/>
    <property type="evidence" value="ECO:0007669"/>
    <property type="project" value="InterPro"/>
</dbReference>
<keyword evidence="2" id="KW-1185">Reference proteome</keyword>
<dbReference type="InterPro" id="IPR011990">
    <property type="entry name" value="TPR-like_helical_dom_sf"/>
</dbReference>
<dbReference type="InterPro" id="IPR046960">
    <property type="entry name" value="PPR_At4g14850-like_plant"/>
</dbReference>
<dbReference type="GO" id="GO:0003723">
    <property type="term" value="F:RNA binding"/>
    <property type="evidence" value="ECO:0007669"/>
    <property type="project" value="InterPro"/>
</dbReference>
<evidence type="ECO:0000313" key="2">
    <source>
        <dbReference type="Proteomes" id="UP000604825"/>
    </source>
</evidence>
<reference evidence="1" key="1">
    <citation type="submission" date="2020-10" db="EMBL/GenBank/DDBJ databases">
        <authorList>
            <person name="Han B."/>
            <person name="Lu T."/>
            <person name="Zhao Q."/>
            <person name="Huang X."/>
            <person name="Zhao Y."/>
        </authorList>
    </citation>
    <scope>NUCLEOTIDE SEQUENCE</scope>
</reference>
<dbReference type="Proteomes" id="UP000604825">
    <property type="component" value="Unassembled WGS sequence"/>
</dbReference>
<sequence>MRRASPYSYAVFDRLVQEHFPFRRRLFQVHALLLTSGVLLLDLDPPMLLPSAAFPYNCLAHAHLRVLAASSSRAPSAPLRLFSAMLAHGGCPNRHSFSSLLKSASASGSAAAVGALHAQGLHRGLAADRFVACSLVSAHGRTGHPACDARKVFDEMEGAPDLASCNALLHALCTVHRPWCRALEICALAGCLVALQAAIPCTRSMSSTVRNSRKQSKRRDATVLPVAQYE</sequence>
<dbReference type="EMBL" id="CAJGYO010000010">
    <property type="protein sequence ID" value="CAD6258737.1"/>
    <property type="molecule type" value="Genomic_DNA"/>
</dbReference>
<comment type="caution">
    <text evidence="1">The sequence shown here is derived from an EMBL/GenBank/DDBJ whole genome shotgun (WGS) entry which is preliminary data.</text>
</comment>
<organism evidence="1 2">
    <name type="scientific">Miscanthus lutarioriparius</name>
    <dbReference type="NCBI Taxonomy" id="422564"/>
    <lineage>
        <taxon>Eukaryota</taxon>
        <taxon>Viridiplantae</taxon>
        <taxon>Streptophyta</taxon>
        <taxon>Embryophyta</taxon>
        <taxon>Tracheophyta</taxon>
        <taxon>Spermatophyta</taxon>
        <taxon>Magnoliopsida</taxon>
        <taxon>Liliopsida</taxon>
        <taxon>Poales</taxon>
        <taxon>Poaceae</taxon>
        <taxon>PACMAD clade</taxon>
        <taxon>Panicoideae</taxon>
        <taxon>Andropogonodae</taxon>
        <taxon>Andropogoneae</taxon>
        <taxon>Saccharinae</taxon>
        <taxon>Miscanthus</taxon>
    </lineage>
</organism>
<evidence type="ECO:0008006" key="3">
    <source>
        <dbReference type="Google" id="ProtNLM"/>
    </source>
</evidence>
<dbReference type="Gene3D" id="1.25.40.10">
    <property type="entry name" value="Tetratricopeptide repeat domain"/>
    <property type="match status" value="1"/>
</dbReference>
<dbReference type="PANTHER" id="PTHR47926">
    <property type="entry name" value="PENTATRICOPEPTIDE REPEAT-CONTAINING PROTEIN"/>
    <property type="match status" value="1"/>
</dbReference>
<protein>
    <recommendedName>
        <fullName evidence="3">Pentatricopeptide repeat-containing protein</fullName>
    </recommendedName>
</protein>
<name>A0A811QRN6_9POAL</name>
<proteinExistence type="predicted"/>
<dbReference type="AlphaFoldDB" id="A0A811QRN6"/>
<evidence type="ECO:0000313" key="1">
    <source>
        <dbReference type="EMBL" id="CAD6258737.1"/>
    </source>
</evidence>